<proteinExistence type="predicted"/>
<gene>
    <name evidence="2" type="ORF">METZ01_LOCUS45136</name>
</gene>
<evidence type="ECO:0000259" key="1">
    <source>
        <dbReference type="Pfam" id="PF24986"/>
    </source>
</evidence>
<name>A0A381RKD0_9ZZZZ</name>
<dbReference type="GO" id="GO:0043022">
    <property type="term" value="F:ribosome binding"/>
    <property type="evidence" value="ECO:0007669"/>
    <property type="project" value="InterPro"/>
</dbReference>
<accession>A0A381RKD0</accession>
<organism evidence="2">
    <name type="scientific">marine metagenome</name>
    <dbReference type="NCBI Taxonomy" id="408172"/>
    <lineage>
        <taxon>unclassified sequences</taxon>
        <taxon>metagenomes</taxon>
        <taxon>ecological metagenomes</taxon>
    </lineage>
</organism>
<feature type="non-terminal residue" evidence="2">
    <location>
        <position position="1"/>
    </location>
</feature>
<dbReference type="PANTHER" id="PTHR33692:SF1">
    <property type="entry name" value="RIBOSOME MATURATION FACTOR RIMM"/>
    <property type="match status" value="1"/>
</dbReference>
<dbReference type="SUPFAM" id="SSF50346">
    <property type="entry name" value="PRC-barrel domain"/>
    <property type="match status" value="1"/>
</dbReference>
<feature type="domain" description="Ribosome maturation factor RimM PRC barrel" evidence="1">
    <location>
        <begin position="24"/>
        <end position="83"/>
    </location>
</feature>
<dbReference type="NCBIfam" id="TIGR02273">
    <property type="entry name" value="16S_RimM"/>
    <property type="match status" value="1"/>
</dbReference>
<sequence>VGKKLYIQKNQLPKLSEESWYHYDLIGLAVKDLDNNLLGKVSGVHNFGAGDIIEIEFIDGKNEMLLFDKSFIKDVDVEKNMIVIGKTGV</sequence>
<dbReference type="GO" id="GO:0006364">
    <property type="term" value="P:rRNA processing"/>
    <property type="evidence" value="ECO:0007669"/>
    <property type="project" value="InterPro"/>
</dbReference>
<dbReference type="Pfam" id="PF24986">
    <property type="entry name" value="PRC_RimM"/>
    <property type="match status" value="1"/>
</dbReference>
<dbReference type="InterPro" id="IPR011033">
    <property type="entry name" value="PRC_barrel-like_sf"/>
</dbReference>
<dbReference type="InterPro" id="IPR056792">
    <property type="entry name" value="PRC_RimM"/>
</dbReference>
<reference evidence="2" key="1">
    <citation type="submission" date="2018-05" db="EMBL/GenBank/DDBJ databases">
        <authorList>
            <person name="Lanie J.A."/>
            <person name="Ng W.-L."/>
            <person name="Kazmierczak K.M."/>
            <person name="Andrzejewski T.M."/>
            <person name="Davidsen T.M."/>
            <person name="Wayne K.J."/>
            <person name="Tettelin H."/>
            <person name="Glass J.I."/>
            <person name="Rusch D."/>
            <person name="Podicherti R."/>
            <person name="Tsui H.-C.T."/>
            <person name="Winkler M.E."/>
        </authorList>
    </citation>
    <scope>NUCLEOTIDE SEQUENCE</scope>
</reference>
<protein>
    <recommendedName>
        <fullName evidence="1">Ribosome maturation factor RimM PRC barrel domain-containing protein</fullName>
    </recommendedName>
</protein>
<dbReference type="AlphaFoldDB" id="A0A381RKD0"/>
<evidence type="ECO:0000313" key="2">
    <source>
        <dbReference type="EMBL" id="SUZ92282.1"/>
    </source>
</evidence>
<dbReference type="Gene3D" id="2.30.30.240">
    <property type="entry name" value="PRC-barrel domain"/>
    <property type="match status" value="1"/>
</dbReference>
<dbReference type="InterPro" id="IPR011961">
    <property type="entry name" value="RimM"/>
</dbReference>
<dbReference type="PANTHER" id="PTHR33692">
    <property type="entry name" value="RIBOSOME MATURATION FACTOR RIMM"/>
    <property type="match status" value="1"/>
</dbReference>
<dbReference type="EMBL" id="UINC01002046">
    <property type="protein sequence ID" value="SUZ92282.1"/>
    <property type="molecule type" value="Genomic_DNA"/>
</dbReference>
<dbReference type="GO" id="GO:0005840">
    <property type="term" value="C:ribosome"/>
    <property type="evidence" value="ECO:0007669"/>
    <property type="project" value="InterPro"/>
</dbReference>